<evidence type="ECO:0000256" key="9">
    <source>
        <dbReference type="RuleBase" id="RU003942"/>
    </source>
</evidence>
<feature type="transmembrane region" description="Helical" evidence="10">
    <location>
        <begin position="31"/>
        <end position="51"/>
    </location>
</feature>
<dbReference type="Pfam" id="PF00893">
    <property type="entry name" value="Multi_Drug_Res"/>
    <property type="match status" value="1"/>
</dbReference>
<comment type="subcellular location">
    <subcellularLocation>
        <location evidence="1 9">Cell membrane</location>
        <topology evidence="1 9">Multi-pass membrane protein</topology>
    </subcellularLocation>
</comment>
<evidence type="ECO:0000256" key="7">
    <source>
        <dbReference type="ARBA" id="ARBA00023136"/>
    </source>
</evidence>
<evidence type="ECO:0000256" key="10">
    <source>
        <dbReference type="SAM" id="Phobius"/>
    </source>
</evidence>
<keyword evidence="5 9" id="KW-0812">Transmembrane</keyword>
<evidence type="ECO:0000256" key="2">
    <source>
        <dbReference type="ARBA" id="ARBA00007822"/>
    </source>
</evidence>
<sequence>MSYLWLALAIVAEIAGTLSLRASDGFRRRRWLVPVVLAYVVSFGFLALALATGMPVAAAYAVWSAIGIVLVALLARAIWRDPLTARMMIGIAIITVGVVLVELG</sequence>
<keyword evidence="8" id="KW-0046">Antibiotic resistance</keyword>
<evidence type="ECO:0000256" key="8">
    <source>
        <dbReference type="ARBA" id="ARBA00023251"/>
    </source>
</evidence>
<keyword evidence="7 10" id="KW-0472">Membrane</keyword>
<keyword evidence="4" id="KW-1003">Cell membrane</keyword>
<protein>
    <submittedName>
        <fullName evidence="11">Multidrug efflux SMR transporter</fullName>
    </submittedName>
</protein>
<dbReference type="Gene3D" id="1.10.3730.20">
    <property type="match status" value="1"/>
</dbReference>
<dbReference type="InterPro" id="IPR037185">
    <property type="entry name" value="EmrE-like"/>
</dbReference>
<feature type="transmembrane region" description="Helical" evidence="10">
    <location>
        <begin position="85"/>
        <end position="103"/>
    </location>
</feature>
<dbReference type="PANTHER" id="PTHR30561">
    <property type="entry name" value="SMR FAMILY PROTON-DEPENDENT DRUG EFFLUX TRANSPORTER SUGE"/>
    <property type="match status" value="1"/>
</dbReference>
<dbReference type="PANTHER" id="PTHR30561:SF1">
    <property type="entry name" value="MULTIDRUG TRANSPORTER EMRE"/>
    <property type="match status" value="1"/>
</dbReference>
<reference evidence="11 12" key="1">
    <citation type="journal article" date="2023" name="Virus Evol.">
        <title>Computational host range prediction-The good, the bad, and the ugly.</title>
        <authorList>
            <person name="Howell A.A."/>
            <person name="Versoza C.J."/>
            <person name="Pfeifer S.P."/>
        </authorList>
    </citation>
    <scope>NUCLEOTIDE SEQUENCE [LARGE SCALE GENOMIC DNA]</scope>
    <source>
        <strain evidence="11 12">1610/1b</strain>
    </source>
</reference>
<keyword evidence="3" id="KW-0813">Transport</keyword>
<name>A0ABZ2TZ12_9ACTN</name>
<evidence type="ECO:0000313" key="11">
    <source>
        <dbReference type="EMBL" id="WYY06673.1"/>
    </source>
</evidence>
<organism evidence="11 12">
    <name type="scientific">Gordonia hydrophobica</name>
    <dbReference type="NCBI Taxonomy" id="40516"/>
    <lineage>
        <taxon>Bacteria</taxon>
        <taxon>Bacillati</taxon>
        <taxon>Actinomycetota</taxon>
        <taxon>Actinomycetes</taxon>
        <taxon>Mycobacteriales</taxon>
        <taxon>Gordoniaceae</taxon>
        <taxon>Gordonia</taxon>
    </lineage>
</organism>
<evidence type="ECO:0000256" key="3">
    <source>
        <dbReference type="ARBA" id="ARBA00022448"/>
    </source>
</evidence>
<dbReference type="InterPro" id="IPR000390">
    <property type="entry name" value="Small_drug/metabolite_transptr"/>
</dbReference>
<accession>A0ABZ2TZ12</accession>
<proteinExistence type="inferred from homology"/>
<evidence type="ECO:0000313" key="12">
    <source>
        <dbReference type="Proteomes" id="UP001479933"/>
    </source>
</evidence>
<dbReference type="InterPro" id="IPR045324">
    <property type="entry name" value="Small_multidrug_res"/>
</dbReference>
<keyword evidence="6 10" id="KW-1133">Transmembrane helix</keyword>
<dbReference type="EMBL" id="CP136137">
    <property type="protein sequence ID" value="WYY06673.1"/>
    <property type="molecule type" value="Genomic_DNA"/>
</dbReference>
<evidence type="ECO:0000256" key="5">
    <source>
        <dbReference type="ARBA" id="ARBA00022692"/>
    </source>
</evidence>
<dbReference type="RefSeq" id="WP_157086178.1">
    <property type="nucleotide sequence ID" value="NZ_CP136137.1"/>
</dbReference>
<gene>
    <name evidence="11" type="ORF">RVF87_16655</name>
</gene>
<dbReference type="SUPFAM" id="SSF103481">
    <property type="entry name" value="Multidrug resistance efflux transporter EmrE"/>
    <property type="match status" value="1"/>
</dbReference>
<dbReference type="Proteomes" id="UP001479933">
    <property type="component" value="Chromosome"/>
</dbReference>
<evidence type="ECO:0000256" key="4">
    <source>
        <dbReference type="ARBA" id="ARBA00022475"/>
    </source>
</evidence>
<comment type="similarity">
    <text evidence="2">Belongs to the drug/metabolite transporter (DMT) superfamily. Small multidrug resistance (SMR) (TC 2.A.7.1) family. Mmr subfamily.</text>
</comment>
<feature type="transmembrane region" description="Helical" evidence="10">
    <location>
        <begin position="58"/>
        <end position="79"/>
    </location>
</feature>
<keyword evidence="12" id="KW-1185">Reference proteome</keyword>
<evidence type="ECO:0000256" key="6">
    <source>
        <dbReference type="ARBA" id="ARBA00022989"/>
    </source>
</evidence>
<evidence type="ECO:0000256" key="1">
    <source>
        <dbReference type="ARBA" id="ARBA00004651"/>
    </source>
</evidence>